<comment type="caution">
    <text evidence="1">The sequence shown here is derived from an EMBL/GenBank/DDBJ whole genome shotgun (WGS) entry which is preliminary data.</text>
</comment>
<reference evidence="1 2" key="1">
    <citation type="journal article" date="2022" name="bioRxiv">
        <title>Genomics of Preaxostyla Flagellates Illuminates Evolutionary Transitions and the Path Towards Mitochondrial Loss.</title>
        <authorList>
            <person name="Novak L.V.F."/>
            <person name="Treitli S.C."/>
            <person name="Pyrih J."/>
            <person name="Halakuc P."/>
            <person name="Pipaliya S.V."/>
            <person name="Vacek V."/>
            <person name="Brzon O."/>
            <person name="Soukal P."/>
            <person name="Eme L."/>
            <person name="Dacks J.B."/>
            <person name="Karnkowska A."/>
            <person name="Elias M."/>
            <person name="Hampl V."/>
        </authorList>
    </citation>
    <scope>NUCLEOTIDE SEQUENCE [LARGE SCALE GENOMIC DNA]</scope>
    <source>
        <strain evidence="1">NAU3</strain>
        <tissue evidence="1">Gut</tissue>
    </source>
</reference>
<dbReference type="EMBL" id="JARBJD010000240">
    <property type="protein sequence ID" value="KAK2946023.1"/>
    <property type="molecule type" value="Genomic_DNA"/>
</dbReference>
<evidence type="ECO:0000313" key="2">
    <source>
        <dbReference type="Proteomes" id="UP001281761"/>
    </source>
</evidence>
<sequence length="337" mass="38350">MVSSDAPKYSPFLKWSRNDPVTVDSVAHAFSSLISMVRDGYTFDEALVRQISTFLRSISWNMPLLFTSYDLMMALGQGSTDPIRVFLDSLVLLLSMPFPSIVEDTIPIVQRCFRESQSTLKKLPSRWPKYDPPLTPYLRELPEIADKSLLRAVLVIIEFGLRLTSTRSCRKISTDSNTGHQSIRDMVLREVFIPIEPSLARISHQILRLPWKSVSIVIKPLIFCIFKASVLHQPTHNFLSSSNIPMAFHSILVQSENRNEHMSVLSSISNLIMKWKDNGAKSVRGGRLLLQTLEQEGFRDTLEQRQNLDESVGNATTLMFSSYNILHFLGINRSRHV</sequence>
<evidence type="ECO:0000313" key="1">
    <source>
        <dbReference type="EMBL" id="KAK2946023.1"/>
    </source>
</evidence>
<organism evidence="1 2">
    <name type="scientific">Blattamonas nauphoetae</name>
    <dbReference type="NCBI Taxonomy" id="2049346"/>
    <lineage>
        <taxon>Eukaryota</taxon>
        <taxon>Metamonada</taxon>
        <taxon>Preaxostyla</taxon>
        <taxon>Oxymonadida</taxon>
        <taxon>Blattamonas</taxon>
    </lineage>
</organism>
<keyword evidence="2" id="KW-1185">Reference proteome</keyword>
<protein>
    <submittedName>
        <fullName evidence="1">Uncharacterized protein</fullName>
    </submittedName>
</protein>
<dbReference type="Proteomes" id="UP001281761">
    <property type="component" value="Unassembled WGS sequence"/>
</dbReference>
<accession>A0ABQ9X333</accession>
<gene>
    <name evidence="1" type="ORF">BLNAU_19034</name>
</gene>
<name>A0ABQ9X333_9EUKA</name>
<proteinExistence type="predicted"/>